<dbReference type="RefSeq" id="WP_013181391.1">
    <property type="nucleotide sequence ID" value="NC_014225.1"/>
</dbReference>
<dbReference type="AlphaFoldDB" id="D6YU52"/>
<dbReference type="EMBL" id="CP001928">
    <property type="protein sequence ID" value="ADI37663.1"/>
    <property type="molecule type" value="Genomic_DNA"/>
</dbReference>
<protein>
    <submittedName>
        <fullName evidence="1">Uncharacterized protein</fullName>
    </submittedName>
</protein>
<evidence type="ECO:0000313" key="2">
    <source>
        <dbReference type="Proteomes" id="UP000001505"/>
    </source>
</evidence>
<sequence>MKKNLFVFLLLAAGWVSVYGDHYCVPRGPLKPCTWNASLRSGVEWMWYPDRRQNDYVSSIPLIETTNVSSNTSTEFTLGEEVLTVLISPIALVSGDANLVVEDSNGNVLLDGTVVNGNFEGEIVLEGEPFVLELSLDLTVPNALSVGELVSSVRTPRFSDQFSIPWTVVGEFGYALTCNTEIFADLHYGGASGRSLGYSIGFSAAEGSEELWKITESYTDLQYFGGTIGMRYYFNSICCNFRWKRPSLLKHLIAREEEMYRRKRGLITIPITSFTAVFNWDLA</sequence>
<organism evidence="1 2">
    <name type="scientific">Waddlia chondrophila (strain ATCC VR-1470 / WSU 86-1044)</name>
    <dbReference type="NCBI Taxonomy" id="716544"/>
    <lineage>
        <taxon>Bacteria</taxon>
        <taxon>Pseudomonadati</taxon>
        <taxon>Chlamydiota</taxon>
        <taxon>Chlamydiia</taxon>
        <taxon>Parachlamydiales</taxon>
        <taxon>Waddliaceae</taxon>
        <taxon>Waddlia</taxon>
    </lineage>
</organism>
<gene>
    <name evidence="1" type="ordered locus">wcw_0288</name>
</gene>
<dbReference type="OrthoDB" id="7051241at2"/>
<dbReference type="Proteomes" id="UP000001505">
    <property type="component" value="Chromosome"/>
</dbReference>
<keyword evidence="2" id="KW-1185">Reference proteome</keyword>
<reference evidence="1 2" key="1">
    <citation type="journal article" date="2010" name="PLoS ONE">
        <title>The Waddlia genome: a window into chlamydial biology.</title>
        <authorList>
            <person name="Bertelli C."/>
            <person name="Collyn F."/>
            <person name="Croxatto A."/>
            <person name="Ruckert C."/>
            <person name="Polkinghorne A."/>
            <person name="Kebbi-Beghdadi C."/>
            <person name="Goesmann A."/>
            <person name="Vaughan L."/>
            <person name="Greub G."/>
        </authorList>
    </citation>
    <scope>NUCLEOTIDE SEQUENCE [LARGE SCALE GENOMIC DNA]</scope>
    <source>
        <strain evidence="2">ATCC VR-1470 / WSU 86-1044</strain>
    </source>
</reference>
<proteinExistence type="predicted"/>
<dbReference type="KEGG" id="wch:wcw_0288"/>
<evidence type="ECO:0000313" key="1">
    <source>
        <dbReference type="EMBL" id="ADI37663.1"/>
    </source>
</evidence>
<dbReference type="HOGENOM" id="CLU_983343_0_0_0"/>
<accession>D6YU52</accession>
<name>D6YU52_WADCW</name>